<evidence type="ECO:0000256" key="6">
    <source>
        <dbReference type="SAM" id="Phobius"/>
    </source>
</evidence>
<keyword evidence="3" id="KW-0813">Transport</keyword>
<dbReference type="EMBL" id="ASPP01000076">
    <property type="protein sequence ID" value="ETO36992.1"/>
    <property type="molecule type" value="Genomic_DNA"/>
</dbReference>
<dbReference type="Proteomes" id="UP000023152">
    <property type="component" value="Unassembled WGS sequence"/>
</dbReference>
<evidence type="ECO:0000256" key="5">
    <source>
        <dbReference type="ARBA" id="ARBA00023136"/>
    </source>
</evidence>
<sequence length="196" mass="22293">MASKPLKAKKNEYSALQTTDIEDYPGGAVTFYKTKNLLESSRGAYLCRFACAFDELSDEQVKENLKARKQLWTASIFCFMFMCAEFIGGYFAHSLALMSDASHLLSDLGSLMVSIFALWLTSKRSSDRLSFGYHRAEILGALLSAFVIWGLTVFLVYKAVLFFYYLLNLICLRKIVPFFTNISDGNTQFLFPFSFR</sequence>
<evidence type="ECO:0000256" key="2">
    <source>
        <dbReference type="ARBA" id="ARBA00022692"/>
    </source>
</evidence>
<dbReference type="GO" id="GO:0005886">
    <property type="term" value="C:plasma membrane"/>
    <property type="evidence" value="ECO:0007669"/>
    <property type="project" value="TreeGrafter"/>
</dbReference>
<dbReference type="InterPro" id="IPR058533">
    <property type="entry name" value="Cation_efflux_TM"/>
</dbReference>
<dbReference type="GO" id="GO:0010043">
    <property type="term" value="P:response to zinc ion"/>
    <property type="evidence" value="ECO:0007669"/>
    <property type="project" value="TreeGrafter"/>
</dbReference>
<name>X6PH26_RETFI</name>
<keyword evidence="5 6" id="KW-0472">Membrane</keyword>
<evidence type="ECO:0000256" key="3">
    <source>
        <dbReference type="ARBA" id="ARBA00022906"/>
    </source>
</evidence>
<comment type="caution">
    <text evidence="8">The sequence shown here is derived from an EMBL/GenBank/DDBJ whole genome shotgun (WGS) entry which is preliminary data.</text>
</comment>
<keyword evidence="3" id="KW-0864">Zinc transport</keyword>
<proteinExistence type="predicted"/>
<keyword evidence="9" id="KW-1185">Reference proteome</keyword>
<dbReference type="PANTHER" id="PTHR11562">
    <property type="entry name" value="CATION EFFLUX PROTEIN/ ZINC TRANSPORTER"/>
    <property type="match status" value="1"/>
</dbReference>
<dbReference type="InterPro" id="IPR002524">
    <property type="entry name" value="Cation_efflux"/>
</dbReference>
<feature type="domain" description="Cation efflux protein transmembrane" evidence="7">
    <location>
        <begin position="71"/>
        <end position="161"/>
    </location>
</feature>
<evidence type="ECO:0000259" key="7">
    <source>
        <dbReference type="Pfam" id="PF01545"/>
    </source>
</evidence>
<feature type="transmembrane region" description="Helical" evidence="6">
    <location>
        <begin position="104"/>
        <end position="121"/>
    </location>
</feature>
<keyword evidence="2 6" id="KW-0812">Transmembrane</keyword>
<reference evidence="8 9" key="1">
    <citation type="journal article" date="2013" name="Curr. Biol.">
        <title>The Genome of the Foraminiferan Reticulomyxa filosa.</title>
        <authorList>
            <person name="Glockner G."/>
            <person name="Hulsmann N."/>
            <person name="Schleicher M."/>
            <person name="Noegel A.A."/>
            <person name="Eichinger L."/>
            <person name="Gallinger C."/>
            <person name="Pawlowski J."/>
            <person name="Sierra R."/>
            <person name="Euteneuer U."/>
            <person name="Pillet L."/>
            <person name="Moustafa A."/>
            <person name="Platzer M."/>
            <person name="Groth M."/>
            <person name="Szafranski K."/>
            <person name="Schliwa M."/>
        </authorList>
    </citation>
    <scope>NUCLEOTIDE SEQUENCE [LARGE SCALE GENOMIC DNA]</scope>
</reference>
<evidence type="ECO:0000256" key="4">
    <source>
        <dbReference type="ARBA" id="ARBA00022989"/>
    </source>
</evidence>
<dbReference type="OrthoDB" id="9944568at2759"/>
<dbReference type="AlphaFoldDB" id="X6PH26"/>
<protein>
    <submittedName>
        <fullName evidence="8">Solute carrier family protein</fullName>
    </submittedName>
</protein>
<keyword evidence="3" id="KW-0406">Ion transport</keyword>
<dbReference type="Gene3D" id="1.20.1510.10">
    <property type="entry name" value="Cation efflux protein transmembrane domain"/>
    <property type="match status" value="1"/>
</dbReference>
<feature type="transmembrane region" description="Helical" evidence="6">
    <location>
        <begin position="142"/>
        <end position="167"/>
    </location>
</feature>
<comment type="subcellular location">
    <subcellularLocation>
        <location evidence="1">Membrane</location>
        <topology evidence="1">Multi-pass membrane protein</topology>
    </subcellularLocation>
</comment>
<dbReference type="InterPro" id="IPR050681">
    <property type="entry name" value="CDF/SLC30A"/>
</dbReference>
<gene>
    <name evidence="8" type="ORF">RFI_00068</name>
</gene>
<dbReference type="NCBIfam" id="TIGR01297">
    <property type="entry name" value="CDF"/>
    <property type="match status" value="1"/>
</dbReference>
<evidence type="ECO:0000313" key="9">
    <source>
        <dbReference type="Proteomes" id="UP000023152"/>
    </source>
</evidence>
<keyword evidence="4 6" id="KW-1133">Transmembrane helix</keyword>
<dbReference type="PANTHER" id="PTHR11562:SF17">
    <property type="entry name" value="RE54080P-RELATED"/>
    <property type="match status" value="1"/>
</dbReference>
<dbReference type="GO" id="GO:0005385">
    <property type="term" value="F:zinc ion transmembrane transporter activity"/>
    <property type="evidence" value="ECO:0007669"/>
    <property type="project" value="TreeGrafter"/>
</dbReference>
<evidence type="ECO:0000256" key="1">
    <source>
        <dbReference type="ARBA" id="ARBA00004141"/>
    </source>
</evidence>
<keyword evidence="3" id="KW-0862">Zinc</keyword>
<dbReference type="Pfam" id="PF01545">
    <property type="entry name" value="Cation_efflux"/>
    <property type="match status" value="1"/>
</dbReference>
<feature type="transmembrane region" description="Helical" evidence="6">
    <location>
        <begin position="71"/>
        <end position="92"/>
    </location>
</feature>
<dbReference type="InterPro" id="IPR027469">
    <property type="entry name" value="Cation_efflux_TMD_sf"/>
</dbReference>
<evidence type="ECO:0000313" key="8">
    <source>
        <dbReference type="EMBL" id="ETO36992.1"/>
    </source>
</evidence>
<accession>X6PH26</accession>
<organism evidence="8 9">
    <name type="scientific">Reticulomyxa filosa</name>
    <dbReference type="NCBI Taxonomy" id="46433"/>
    <lineage>
        <taxon>Eukaryota</taxon>
        <taxon>Sar</taxon>
        <taxon>Rhizaria</taxon>
        <taxon>Retaria</taxon>
        <taxon>Foraminifera</taxon>
        <taxon>Monothalamids</taxon>
        <taxon>Reticulomyxidae</taxon>
        <taxon>Reticulomyxa</taxon>
    </lineage>
</organism>
<dbReference type="SUPFAM" id="SSF161111">
    <property type="entry name" value="Cation efflux protein transmembrane domain-like"/>
    <property type="match status" value="1"/>
</dbReference>